<dbReference type="PANTHER" id="PTHR13593">
    <property type="match status" value="1"/>
</dbReference>
<dbReference type="Gene3D" id="3.20.20.190">
    <property type="entry name" value="Phosphatidylinositol (PI) phosphodiesterase"/>
    <property type="match status" value="1"/>
</dbReference>
<comment type="catalytic activity">
    <reaction evidence="1">
        <text>a 1,2-diacyl-sn-glycero-3-phospho-(1D-myo-inositol) = 1D-myo-inositol 1,2-cyclic phosphate + a 1,2-diacyl-sn-glycerol</text>
        <dbReference type="Rhea" id="RHEA:17093"/>
        <dbReference type="ChEBI" id="CHEBI:17815"/>
        <dbReference type="ChEBI" id="CHEBI:57880"/>
        <dbReference type="ChEBI" id="CHEBI:58484"/>
        <dbReference type="EC" id="4.6.1.13"/>
    </reaction>
</comment>
<dbReference type="SUPFAM" id="SSF51695">
    <property type="entry name" value="PLC-like phosphodiesterases"/>
    <property type="match status" value="1"/>
</dbReference>
<evidence type="ECO:0000256" key="4">
    <source>
        <dbReference type="ARBA" id="ARBA00030474"/>
    </source>
</evidence>
<gene>
    <name evidence="7" type="ORF">Ga0061079_1065</name>
</gene>
<dbReference type="InterPro" id="IPR000909">
    <property type="entry name" value="PLipase_C_PInositol-sp_X_dom"/>
</dbReference>
<dbReference type="InterPro" id="IPR051057">
    <property type="entry name" value="PI-PLC_domain"/>
</dbReference>
<accession>A0A0X3APT1</accession>
<dbReference type="PANTHER" id="PTHR13593:SF113">
    <property type="entry name" value="SI:DKEY-266F7.9"/>
    <property type="match status" value="1"/>
</dbReference>
<keyword evidence="8" id="KW-1185">Reference proteome</keyword>
<evidence type="ECO:0000256" key="1">
    <source>
        <dbReference type="ARBA" id="ARBA00001316"/>
    </source>
</evidence>
<name>A0A0X3APT1_9FLAO</name>
<evidence type="ECO:0000256" key="3">
    <source>
        <dbReference type="ARBA" id="ARBA00019758"/>
    </source>
</evidence>
<protein>
    <recommendedName>
        <fullName evidence="3">1-phosphatidylinositol phosphodiesterase</fullName>
        <ecNumber evidence="2">4.6.1.13</ecNumber>
    </recommendedName>
    <alternativeName>
        <fullName evidence="4">Phosphatidylinositol diacylglycerol-lyase</fullName>
    </alternativeName>
    <alternativeName>
        <fullName evidence="5">Phosphatidylinositol-specific phospholipase C</fullName>
    </alternativeName>
</protein>
<dbReference type="GO" id="GO:0008081">
    <property type="term" value="F:phosphoric diester hydrolase activity"/>
    <property type="evidence" value="ECO:0007669"/>
    <property type="project" value="InterPro"/>
</dbReference>
<dbReference type="Proteomes" id="UP000182761">
    <property type="component" value="Unassembled WGS sequence"/>
</dbReference>
<evidence type="ECO:0000256" key="2">
    <source>
        <dbReference type="ARBA" id="ARBA00012581"/>
    </source>
</evidence>
<dbReference type="STRING" id="1586267.GCA_001418685_01091"/>
<dbReference type="RefSeq" id="WP_082435408.1">
    <property type="nucleotide sequence ID" value="NZ_FCOR01000006.1"/>
</dbReference>
<dbReference type="AlphaFoldDB" id="A0A0X3APT1"/>
<organism evidence="7 8">
    <name type="scientific">Apibacter mensalis</name>
    <dbReference type="NCBI Taxonomy" id="1586267"/>
    <lineage>
        <taxon>Bacteria</taxon>
        <taxon>Pseudomonadati</taxon>
        <taxon>Bacteroidota</taxon>
        <taxon>Flavobacteriia</taxon>
        <taxon>Flavobacteriales</taxon>
        <taxon>Weeksellaceae</taxon>
        <taxon>Apibacter</taxon>
    </lineage>
</organism>
<evidence type="ECO:0000259" key="6">
    <source>
        <dbReference type="SMART" id="SM00148"/>
    </source>
</evidence>
<dbReference type="Pfam" id="PF00388">
    <property type="entry name" value="PI-PLC-X"/>
    <property type="match status" value="1"/>
</dbReference>
<dbReference type="GO" id="GO:0006629">
    <property type="term" value="P:lipid metabolic process"/>
    <property type="evidence" value="ECO:0007669"/>
    <property type="project" value="InterPro"/>
</dbReference>
<dbReference type="EMBL" id="FCOR01000006">
    <property type="protein sequence ID" value="CVK16243.1"/>
    <property type="molecule type" value="Genomic_DNA"/>
</dbReference>
<feature type="domain" description="Phosphatidylinositol-specific phospholipase C X" evidence="6">
    <location>
        <begin position="166"/>
        <end position="308"/>
    </location>
</feature>
<evidence type="ECO:0000313" key="8">
    <source>
        <dbReference type="Proteomes" id="UP000182761"/>
    </source>
</evidence>
<dbReference type="OrthoDB" id="7191982at2"/>
<dbReference type="InterPro" id="IPR017946">
    <property type="entry name" value="PLC-like_Pdiesterase_TIM-brl"/>
</dbReference>
<dbReference type="PROSITE" id="PS50007">
    <property type="entry name" value="PIPLC_X_DOMAIN"/>
    <property type="match status" value="1"/>
</dbReference>
<sequence>MATIRDNEFILDLSNIYPTVTNVIFSIKEHRITDGQPWEGINRISISKGRCYLNVRAGRKGKGYVADWFKSKVSGGMAIVCSSGATRPDDLNFAFLGDLTLTFLGERNLTIPNLVIAQGHTGTTNNWWLGSSAMTPLKTICTINFHAGSVNQFILNQTFPNWMSNIIDSVKLSNLSIPGTHNSGTKDVSNNVGGVRCQNYTIWEQLEDGIRFLDIRLCDKGDELNIYHNNTNCNLSFTRLLNQCKSFLEENSKETIIMLLNSENTDGNITELFLRKYFTNSAYNSLFYKGNKIPFLGEARSHIVPLYRFKIDDLALNKYGLNKENIGVILNGWNWEGKSSDMGGDNFFIQDQYDQHDTHKKYSLVTKYISQSINDSDTFYINYNSIGYKVANGRTPYMYAWGGLGIDPAMNPSLSEYLNSLPEKCKIGTIMLDFYNNKEGDKDNSIIAKIINRN</sequence>
<reference evidence="7 8" key="1">
    <citation type="submission" date="2016-01" db="EMBL/GenBank/DDBJ databases">
        <authorList>
            <person name="McClelland M."/>
            <person name="Jain A."/>
            <person name="Saraogi P."/>
            <person name="Mendelson R."/>
            <person name="Westerman R."/>
            <person name="SanMiguel P."/>
            <person name="Csonka L."/>
        </authorList>
    </citation>
    <scope>NUCLEOTIDE SEQUENCE [LARGE SCALE GENOMIC DNA]</scope>
    <source>
        <strain evidence="7 8">R-53146</strain>
    </source>
</reference>
<evidence type="ECO:0000256" key="5">
    <source>
        <dbReference type="ARBA" id="ARBA00030782"/>
    </source>
</evidence>
<dbReference type="GO" id="GO:0004436">
    <property type="term" value="F:phosphatidylinositol diacylglycerol-lyase activity"/>
    <property type="evidence" value="ECO:0007669"/>
    <property type="project" value="UniProtKB-EC"/>
</dbReference>
<dbReference type="EC" id="4.6.1.13" evidence="2"/>
<evidence type="ECO:0000313" key="7">
    <source>
        <dbReference type="EMBL" id="CVK16243.1"/>
    </source>
</evidence>
<proteinExistence type="predicted"/>
<dbReference type="SMART" id="SM00148">
    <property type="entry name" value="PLCXc"/>
    <property type="match status" value="1"/>
</dbReference>